<dbReference type="NCBIfam" id="TIGR00384">
    <property type="entry name" value="dhsB"/>
    <property type="match status" value="1"/>
</dbReference>
<dbReference type="InterPro" id="IPR025192">
    <property type="entry name" value="Succ_DH/fum_Rdtase_N"/>
</dbReference>
<dbReference type="PROSITE" id="PS00197">
    <property type="entry name" value="2FE2S_FER_1"/>
    <property type="match status" value="1"/>
</dbReference>
<dbReference type="Gene3D" id="3.10.20.30">
    <property type="match status" value="1"/>
</dbReference>
<dbReference type="InterPro" id="IPR012675">
    <property type="entry name" value="Beta-grasp_dom_sf"/>
</dbReference>
<dbReference type="GO" id="GO:0022904">
    <property type="term" value="P:respiratory electron transport chain"/>
    <property type="evidence" value="ECO:0007669"/>
    <property type="project" value="TreeGrafter"/>
</dbReference>
<keyword evidence="7" id="KW-0813">Transport</keyword>
<dbReference type="PANTHER" id="PTHR11921">
    <property type="entry name" value="SUCCINATE DEHYDROGENASE IRON-SULFUR PROTEIN"/>
    <property type="match status" value="1"/>
</dbReference>
<dbReference type="Pfam" id="PF13534">
    <property type="entry name" value="Fer4_17"/>
    <property type="match status" value="1"/>
</dbReference>
<dbReference type="Gene3D" id="1.10.1060.10">
    <property type="entry name" value="Alpha-helical ferredoxin"/>
    <property type="match status" value="1"/>
</dbReference>
<dbReference type="GO" id="GO:0009055">
    <property type="term" value="F:electron transfer activity"/>
    <property type="evidence" value="ECO:0007669"/>
    <property type="project" value="InterPro"/>
</dbReference>
<evidence type="ECO:0000256" key="1">
    <source>
        <dbReference type="ARBA" id="ARBA00001927"/>
    </source>
</evidence>
<dbReference type="GO" id="GO:0051539">
    <property type="term" value="F:4 iron, 4 sulfur cluster binding"/>
    <property type="evidence" value="ECO:0007669"/>
    <property type="project" value="UniProtKB-KW"/>
</dbReference>
<protein>
    <recommendedName>
        <fullName evidence="6">succinate dehydrogenase</fullName>
        <ecNumber evidence="6">1.3.5.1</ecNumber>
    </recommendedName>
    <alternativeName>
        <fullName evidence="17">Iron-sulfur subunit of complex II</fullName>
    </alternativeName>
</protein>
<dbReference type="GO" id="GO:0008177">
    <property type="term" value="F:succinate dehydrogenase (quinone) activity"/>
    <property type="evidence" value="ECO:0007669"/>
    <property type="project" value="UniProtKB-EC"/>
</dbReference>
<evidence type="ECO:0000256" key="12">
    <source>
        <dbReference type="ARBA" id="ARBA00022982"/>
    </source>
</evidence>
<evidence type="ECO:0000256" key="3">
    <source>
        <dbReference type="ARBA" id="ARBA00004443"/>
    </source>
</evidence>
<dbReference type="Proteomes" id="UP001458880">
    <property type="component" value="Unassembled WGS sequence"/>
</dbReference>
<dbReference type="InterPro" id="IPR036010">
    <property type="entry name" value="2Fe-2S_ferredoxin-like_sf"/>
</dbReference>
<dbReference type="InterPro" id="IPR017896">
    <property type="entry name" value="4Fe4S_Fe-S-bd"/>
</dbReference>
<evidence type="ECO:0000313" key="22">
    <source>
        <dbReference type="Proteomes" id="UP001458880"/>
    </source>
</evidence>
<reference evidence="21 22" key="1">
    <citation type="journal article" date="2024" name="BMC Genomics">
        <title>De novo assembly and annotation of Popillia japonica's genome with initial clues to its potential as an invasive pest.</title>
        <authorList>
            <person name="Cucini C."/>
            <person name="Boschi S."/>
            <person name="Funari R."/>
            <person name="Cardaioli E."/>
            <person name="Iannotti N."/>
            <person name="Marturano G."/>
            <person name="Paoli F."/>
            <person name="Bruttini M."/>
            <person name="Carapelli A."/>
            <person name="Frati F."/>
            <person name="Nardi F."/>
        </authorList>
    </citation>
    <scope>NUCLEOTIDE SEQUENCE [LARGE SCALE GENOMIC DNA]</scope>
    <source>
        <strain evidence="21">DMR45628</strain>
    </source>
</reference>
<evidence type="ECO:0000256" key="14">
    <source>
        <dbReference type="ARBA" id="ARBA00023004"/>
    </source>
</evidence>
<evidence type="ECO:0000256" key="17">
    <source>
        <dbReference type="ARBA" id="ARBA00033304"/>
    </source>
</evidence>
<dbReference type="FunFam" id="1.10.1060.10:FF:000001">
    <property type="entry name" value="Succinate dehydrogenase iron-sulfur subunit SdhB"/>
    <property type="match status" value="1"/>
</dbReference>
<comment type="cofactor">
    <cofactor evidence="18">
        <name>[2Fe-2S] cluster</name>
        <dbReference type="ChEBI" id="CHEBI:190135"/>
    </cofactor>
</comment>
<accession>A0AAW1N818</accession>
<dbReference type="InterPro" id="IPR009051">
    <property type="entry name" value="Helical_ferredxn"/>
</dbReference>
<dbReference type="InterPro" id="IPR004489">
    <property type="entry name" value="Succ_DH/fum_Rdtase_Fe-S"/>
</dbReference>
<feature type="domain" description="4Fe-4S ferredoxin-type" evidence="20">
    <location>
        <begin position="175"/>
        <end position="205"/>
    </location>
</feature>
<dbReference type="PANTHER" id="PTHR11921:SF29">
    <property type="entry name" value="SUCCINATE DEHYDROGENASE [UBIQUINONE] IRON-SULFUR SUBUNIT, MITOCHONDRIAL"/>
    <property type="match status" value="1"/>
</dbReference>
<evidence type="ECO:0000256" key="13">
    <source>
        <dbReference type="ARBA" id="ARBA00023002"/>
    </source>
</evidence>
<comment type="similarity">
    <text evidence="5">Belongs to the succinate dehydrogenase/fumarate reductase iron-sulfur protein family.</text>
</comment>
<keyword evidence="15" id="KW-0411">Iron-sulfur</keyword>
<evidence type="ECO:0000256" key="8">
    <source>
        <dbReference type="ARBA" id="ARBA00022485"/>
    </source>
</evidence>
<dbReference type="InterPro" id="IPR006058">
    <property type="entry name" value="2Fe2S_fd_BS"/>
</dbReference>
<dbReference type="SUPFAM" id="SSF46548">
    <property type="entry name" value="alpha-helical ferredoxin"/>
    <property type="match status" value="1"/>
</dbReference>
<evidence type="ECO:0000256" key="19">
    <source>
        <dbReference type="ARBA" id="ARBA00049220"/>
    </source>
</evidence>
<sequence length="281" mass="32547">MGTLNQIRLVSRRLPVHHGIFSNTRCFSTNNVLYARITGTRTFKIYRYNPDTPSIKPHVKEYQVDMSKTGQMFLDILIYIKGYLDPTLTFRRSCREGICGSCGMNMNGVNGLACITSVKDKPVNTIYPLPHMYVVKDLITDFDQFYQNYIKIKPYLIRNNLDPNMKNSIPQSIRDRKKLDMLYECILCGCCTHSCPAYWWNGDRYLGPAALLHAYRWVIDSRDEGTQERLDELRDKFSVYRCHSILNCAVCCPKNLNPAKAISELRLLLSPLKHKEKPDMQ</sequence>
<evidence type="ECO:0000256" key="2">
    <source>
        <dbReference type="ARBA" id="ARBA00001966"/>
    </source>
</evidence>
<evidence type="ECO:0000256" key="5">
    <source>
        <dbReference type="ARBA" id="ARBA00009433"/>
    </source>
</evidence>
<evidence type="ECO:0000259" key="20">
    <source>
        <dbReference type="PROSITE" id="PS51379"/>
    </source>
</evidence>
<evidence type="ECO:0000256" key="9">
    <source>
        <dbReference type="ARBA" id="ARBA00022532"/>
    </source>
</evidence>
<dbReference type="GO" id="GO:0051537">
    <property type="term" value="F:2 iron, 2 sulfur cluster binding"/>
    <property type="evidence" value="ECO:0007669"/>
    <property type="project" value="UniProtKB-KW"/>
</dbReference>
<keyword evidence="9" id="KW-0816">Tricarboxylic acid cycle</keyword>
<dbReference type="GO" id="GO:0046872">
    <property type="term" value="F:metal ion binding"/>
    <property type="evidence" value="ECO:0007669"/>
    <property type="project" value="UniProtKB-KW"/>
</dbReference>
<dbReference type="NCBIfam" id="NF004616">
    <property type="entry name" value="PRK05950.1"/>
    <property type="match status" value="1"/>
</dbReference>
<dbReference type="GO" id="GO:0006099">
    <property type="term" value="P:tricarboxylic acid cycle"/>
    <property type="evidence" value="ECO:0007669"/>
    <property type="project" value="UniProtKB-KW"/>
</dbReference>
<keyword evidence="14" id="KW-0408">Iron</keyword>
<evidence type="ECO:0000256" key="7">
    <source>
        <dbReference type="ARBA" id="ARBA00022448"/>
    </source>
</evidence>
<evidence type="ECO:0000256" key="16">
    <source>
        <dbReference type="ARBA" id="ARBA00023291"/>
    </source>
</evidence>
<keyword evidence="8" id="KW-0004">4Fe-4S</keyword>
<evidence type="ECO:0000256" key="11">
    <source>
        <dbReference type="ARBA" id="ARBA00022723"/>
    </source>
</evidence>
<dbReference type="Pfam" id="PF13085">
    <property type="entry name" value="Fer2_3"/>
    <property type="match status" value="1"/>
</dbReference>
<keyword evidence="16" id="KW-0003">3Fe-4S</keyword>
<gene>
    <name evidence="21" type="ORF">QE152_g1050</name>
</gene>
<comment type="catalytic activity">
    <reaction evidence="19">
        <text>a quinone + succinate = fumarate + a quinol</text>
        <dbReference type="Rhea" id="RHEA:40523"/>
        <dbReference type="ChEBI" id="CHEBI:24646"/>
        <dbReference type="ChEBI" id="CHEBI:29806"/>
        <dbReference type="ChEBI" id="CHEBI:30031"/>
        <dbReference type="ChEBI" id="CHEBI:132124"/>
        <dbReference type="EC" id="1.3.5.1"/>
    </reaction>
</comment>
<dbReference type="PROSITE" id="PS00198">
    <property type="entry name" value="4FE4S_FER_1"/>
    <property type="match status" value="1"/>
</dbReference>
<keyword evidence="22" id="KW-1185">Reference proteome</keyword>
<dbReference type="GO" id="GO:0051538">
    <property type="term" value="F:3 iron, 4 sulfur cluster binding"/>
    <property type="evidence" value="ECO:0007669"/>
    <property type="project" value="UniProtKB-KW"/>
</dbReference>
<dbReference type="SUPFAM" id="SSF54292">
    <property type="entry name" value="2Fe-2S ferredoxin-like"/>
    <property type="match status" value="1"/>
</dbReference>
<keyword evidence="11" id="KW-0479">Metal-binding</keyword>
<evidence type="ECO:0000256" key="18">
    <source>
        <dbReference type="ARBA" id="ARBA00034078"/>
    </source>
</evidence>
<name>A0AAW1N818_POPJA</name>
<dbReference type="InterPro" id="IPR050573">
    <property type="entry name" value="SDH/FRD_Iron-Sulfur"/>
</dbReference>
<evidence type="ECO:0000256" key="15">
    <source>
        <dbReference type="ARBA" id="ARBA00023014"/>
    </source>
</evidence>
<dbReference type="InterPro" id="IPR017900">
    <property type="entry name" value="4Fe4S_Fe_S_CS"/>
</dbReference>
<keyword evidence="10" id="KW-0001">2Fe-2S</keyword>
<keyword evidence="12" id="KW-0249">Electron transport</keyword>
<organism evidence="21 22">
    <name type="scientific">Popillia japonica</name>
    <name type="common">Japanese beetle</name>
    <dbReference type="NCBI Taxonomy" id="7064"/>
    <lineage>
        <taxon>Eukaryota</taxon>
        <taxon>Metazoa</taxon>
        <taxon>Ecdysozoa</taxon>
        <taxon>Arthropoda</taxon>
        <taxon>Hexapoda</taxon>
        <taxon>Insecta</taxon>
        <taxon>Pterygota</taxon>
        <taxon>Neoptera</taxon>
        <taxon>Endopterygota</taxon>
        <taxon>Coleoptera</taxon>
        <taxon>Polyphaga</taxon>
        <taxon>Scarabaeiformia</taxon>
        <taxon>Scarabaeidae</taxon>
        <taxon>Rutelinae</taxon>
        <taxon>Popillia</taxon>
    </lineage>
</organism>
<dbReference type="PROSITE" id="PS51379">
    <property type="entry name" value="4FE4S_FER_2"/>
    <property type="match status" value="1"/>
</dbReference>
<dbReference type="EMBL" id="JASPKY010000006">
    <property type="protein sequence ID" value="KAK9754565.1"/>
    <property type="molecule type" value="Genomic_DNA"/>
</dbReference>
<dbReference type="AlphaFoldDB" id="A0AAW1N818"/>
<comment type="subcellular location">
    <subcellularLocation>
        <location evidence="3">Mitochondrion inner membrane</location>
        <topology evidence="3">Peripheral membrane protein</topology>
        <orientation evidence="3">Matrix side</orientation>
    </subcellularLocation>
</comment>
<evidence type="ECO:0000256" key="10">
    <source>
        <dbReference type="ARBA" id="ARBA00022714"/>
    </source>
</evidence>
<evidence type="ECO:0000256" key="4">
    <source>
        <dbReference type="ARBA" id="ARBA00004788"/>
    </source>
</evidence>
<comment type="cofactor">
    <cofactor evidence="2">
        <name>[4Fe-4S] cluster</name>
        <dbReference type="ChEBI" id="CHEBI:49883"/>
    </cofactor>
</comment>
<evidence type="ECO:0000256" key="6">
    <source>
        <dbReference type="ARBA" id="ARBA00012792"/>
    </source>
</evidence>
<comment type="caution">
    <text evidence="21">The sequence shown here is derived from an EMBL/GenBank/DDBJ whole genome shotgun (WGS) entry which is preliminary data.</text>
</comment>
<evidence type="ECO:0000313" key="21">
    <source>
        <dbReference type="EMBL" id="KAK9754565.1"/>
    </source>
</evidence>
<comment type="pathway">
    <text evidence="4">Carbohydrate metabolism; tricarboxylic acid cycle; fumarate from succinate (eukaryal route): step 1/1.</text>
</comment>
<comment type="cofactor">
    <cofactor evidence="1">
        <name>[3Fe-4S] cluster</name>
        <dbReference type="ChEBI" id="CHEBI:21137"/>
    </cofactor>
</comment>
<dbReference type="GO" id="GO:0005743">
    <property type="term" value="C:mitochondrial inner membrane"/>
    <property type="evidence" value="ECO:0007669"/>
    <property type="project" value="UniProtKB-SubCell"/>
</dbReference>
<keyword evidence="13" id="KW-0560">Oxidoreductase</keyword>
<dbReference type="EC" id="1.3.5.1" evidence="6"/>
<proteinExistence type="inferred from homology"/>